<reference evidence="1 2" key="1">
    <citation type="submission" date="2019-02" db="EMBL/GenBank/DDBJ databases">
        <title>The Batch Genome Submission of Acinetobacter spp. strains.</title>
        <authorList>
            <person name="Qin J."/>
            <person name="Hu Y."/>
            <person name="Ye H."/>
            <person name="Wei L."/>
            <person name="Feng Y."/>
            <person name="Zong Z."/>
        </authorList>
    </citation>
    <scope>NUCLEOTIDE SEQUENCE [LARGE SCALE GENOMIC DNA]</scope>
    <source>
        <strain evidence="1 2">WCHAW060049</strain>
    </source>
</reference>
<protein>
    <submittedName>
        <fullName evidence="1">Uncharacterized protein</fullName>
    </submittedName>
</protein>
<comment type="caution">
    <text evidence="1">The sequence shown here is derived from an EMBL/GenBank/DDBJ whole genome shotgun (WGS) entry which is preliminary data.</text>
</comment>
<dbReference type="EMBL" id="SGSQ01000007">
    <property type="protein sequence ID" value="RZG47477.1"/>
    <property type="molecule type" value="Genomic_DNA"/>
</dbReference>
<name>A0A4Q7AKJ3_9GAMM</name>
<organism evidence="1 2">
    <name type="scientific">Acinetobacter wuhouensis</name>
    <dbReference type="NCBI Taxonomy" id="1879050"/>
    <lineage>
        <taxon>Bacteria</taxon>
        <taxon>Pseudomonadati</taxon>
        <taxon>Pseudomonadota</taxon>
        <taxon>Gammaproteobacteria</taxon>
        <taxon>Moraxellales</taxon>
        <taxon>Moraxellaceae</taxon>
        <taxon>Acinetobacter</taxon>
    </lineage>
</organism>
<accession>A0A4Q7AKJ3</accession>
<dbReference type="AlphaFoldDB" id="A0A4Q7AKJ3"/>
<dbReference type="Proteomes" id="UP000293863">
    <property type="component" value="Unassembled WGS sequence"/>
</dbReference>
<evidence type="ECO:0000313" key="2">
    <source>
        <dbReference type="Proteomes" id="UP000293863"/>
    </source>
</evidence>
<evidence type="ECO:0000313" key="1">
    <source>
        <dbReference type="EMBL" id="RZG47477.1"/>
    </source>
</evidence>
<keyword evidence="2" id="KW-1185">Reference proteome</keyword>
<sequence length="236" mass="27391">MADWQGVLDIYLQLKKDVYPKKVFVVLDDVGQAMYTSMHATQNDDLYFDLEEQFKDVSENDFKQIEAQQGVHEVNYYVKQLLKDKNIIEIKDLKNCLKYDTDDFKVICQMNHAPLAVLESELRIKLVDVETEVLKFAVLPNGYFSCDLQPFENFAIIQLLEKFGFEFLGLGASLLGFVKTESFKIEKSTALIDELNQVYHFDLSTQNTLIQHIKTQNYLILTYTESPQGYADFYDV</sequence>
<gene>
    <name evidence="1" type="ORF">EXU28_05995</name>
</gene>
<proteinExistence type="predicted"/>